<comment type="subunit">
    <text evidence="2 4">Homodimer.</text>
</comment>
<evidence type="ECO:0000256" key="2">
    <source>
        <dbReference type="ARBA" id="ARBA00011738"/>
    </source>
</evidence>
<proteinExistence type="inferred from homology"/>
<keyword evidence="3 4" id="KW-0964">Secreted</keyword>
<keyword evidence="6" id="KW-1185">Reference proteome</keyword>
<dbReference type="Gene3D" id="2.40.480.10">
    <property type="entry name" value="Allene oxide cyclase-like"/>
    <property type="match status" value="1"/>
</dbReference>
<dbReference type="PANTHER" id="PTHR21495">
    <property type="entry name" value="NUCLEOPORIN-RELATED"/>
    <property type="match status" value="1"/>
</dbReference>
<dbReference type="Proteomes" id="UP001054889">
    <property type="component" value="Unassembled WGS sequence"/>
</dbReference>
<dbReference type="InterPro" id="IPR044859">
    <property type="entry name" value="Allene_oxi_cyc_Dirigent"/>
</dbReference>
<comment type="similarity">
    <text evidence="1 4">Belongs to the plant dirigent protein family.</text>
</comment>
<protein>
    <recommendedName>
        <fullName evidence="4">Dirigent protein</fullName>
    </recommendedName>
</protein>
<comment type="caution">
    <text evidence="5">The sequence shown here is derived from an EMBL/GenBank/DDBJ whole genome shotgun (WGS) entry which is preliminary data.</text>
</comment>
<comment type="function">
    <text evidence="4">Dirigent proteins impart stereoselectivity on the phenoxy radical-coupling reaction, yielding optically active lignans from two molecules of coniferyl alcohol in the biosynthesis of lignans, flavonolignans, and alkaloids and thus plays a central role in plant secondary metabolism.</text>
</comment>
<comment type="subcellular location">
    <subcellularLocation>
        <location evidence="4">Secreted</location>
        <location evidence="4">Extracellular space</location>
        <location evidence="4">Apoplast</location>
    </subcellularLocation>
</comment>
<evidence type="ECO:0000256" key="1">
    <source>
        <dbReference type="ARBA" id="ARBA00010746"/>
    </source>
</evidence>
<dbReference type="EMBL" id="BQKI01000077">
    <property type="protein sequence ID" value="GJN24252.1"/>
    <property type="molecule type" value="Genomic_DNA"/>
</dbReference>
<dbReference type="GO" id="GO:0009699">
    <property type="term" value="P:phenylpropanoid biosynthetic process"/>
    <property type="evidence" value="ECO:0007669"/>
    <property type="project" value="UniProtKB-ARBA"/>
</dbReference>
<evidence type="ECO:0000313" key="5">
    <source>
        <dbReference type="EMBL" id="GJN24252.1"/>
    </source>
</evidence>
<dbReference type="GO" id="GO:0048046">
    <property type="term" value="C:apoplast"/>
    <property type="evidence" value="ECO:0007669"/>
    <property type="project" value="UniProtKB-SubCell"/>
</dbReference>
<accession>A0AAV5EP67</accession>
<evidence type="ECO:0000313" key="6">
    <source>
        <dbReference type="Proteomes" id="UP001054889"/>
    </source>
</evidence>
<name>A0AAV5EP67_ELECO</name>
<keyword evidence="4" id="KW-0052">Apoplast</keyword>
<sequence length="184" mass="18798">MHDIVSGTNPTAVQIIKGPGMSFGDTNVIDDPLTETSSSTASPVVGRMQGLYMLSSQSGAVLMVTANIVLTSGEYNGSTIAVMGRDDTAADVRELSVVGGTGKFRMASGYVLWKTAAFNVPDATVELHVYLANNANNGTAVDGACASAPTKSSSSGGARMKKLSFAGKWILGVAAAVVGSWVCS</sequence>
<reference evidence="5" key="1">
    <citation type="journal article" date="2018" name="DNA Res.">
        <title>Multiple hybrid de novo genome assembly of finger millet, an orphan allotetraploid crop.</title>
        <authorList>
            <person name="Hatakeyama M."/>
            <person name="Aluri S."/>
            <person name="Balachadran M.T."/>
            <person name="Sivarajan S.R."/>
            <person name="Patrignani A."/>
            <person name="Gruter S."/>
            <person name="Poveda L."/>
            <person name="Shimizu-Inatsugi R."/>
            <person name="Baeten J."/>
            <person name="Francoijs K.J."/>
            <person name="Nataraja K.N."/>
            <person name="Reddy Y.A.N."/>
            <person name="Phadnis S."/>
            <person name="Ravikumar R.L."/>
            <person name="Schlapbach R."/>
            <person name="Sreeman S.M."/>
            <person name="Shimizu K.K."/>
        </authorList>
    </citation>
    <scope>NUCLEOTIDE SEQUENCE</scope>
</reference>
<dbReference type="InterPro" id="IPR004265">
    <property type="entry name" value="Dirigent"/>
</dbReference>
<organism evidence="5 6">
    <name type="scientific">Eleusine coracana subsp. coracana</name>
    <dbReference type="NCBI Taxonomy" id="191504"/>
    <lineage>
        <taxon>Eukaryota</taxon>
        <taxon>Viridiplantae</taxon>
        <taxon>Streptophyta</taxon>
        <taxon>Embryophyta</taxon>
        <taxon>Tracheophyta</taxon>
        <taxon>Spermatophyta</taxon>
        <taxon>Magnoliopsida</taxon>
        <taxon>Liliopsida</taxon>
        <taxon>Poales</taxon>
        <taxon>Poaceae</taxon>
        <taxon>PACMAD clade</taxon>
        <taxon>Chloridoideae</taxon>
        <taxon>Cynodonteae</taxon>
        <taxon>Eleusininae</taxon>
        <taxon>Eleusine</taxon>
    </lineage>
</organism>
<evidence type="ECO:0000256" key="3">
    <source>
        <dbReference type="ARBA" id="ARBA00022525"/>
    </source>
</evidence>
<dbReference type="Pfam" id="PF03018">
    <property type="entry name" value="Dirigent"/>
    <property type="match status" value="1"/>
</dbReference>
<evidence type="ECO:0000256" key="4">
    <source>
        <dbReference type="RuleBase" id="RU363099"/>
    </source>
</evidence>
<dbReference type="AlphaFoldDB" id="A0AAV5EP67"/>
<gene>
    <name evidence="5" type="primary">gb11983</name>
    <name evidence="5" type="ORF">PR202_gb11983</name>
</gene>
<reference evidence="5" key="2">
    <citation type="submission" date="2021-12" db="EMBL/GenBank/DDBJ databases">
        <title>Resequencing data analysis of finger millet.</title>
        <authorList>
            <person name="Hatakeyama M."/>
            <person name="Aluri S."/>
            <person name="Balachadran M.T."/>
            <person name="Sivarajan S.R."/>
            <person name="Poveda L."/>
            <person name="Shimizu-Inatsugi R."/>
            <person name="Schlapbach R."/>
            <person name="Sreeman S.M."/>
            <person name="Shimizu K.K."/>
        </authorList>
    </citation>
    <scope>NUCLEOTIDE SEQUENCE</scope>
</reference>